<dbReference type="Proteomes" id="UP000593601">
    <property type="component" value="Chromosome"/>
</dbReference>
<organism evidence="9 10">
    <name type="scientific">Blautia liquoris</name>
    <dbReference type="NCBI Taxonomy" id="2779518"/>
    <lineage>
        <taxon>Bacteria</taxon>
        <taxon>Bacillati</taxon>
        <taxon>Bacillota</taxon>
        <taxon>Clostridia</taxon>
        <taxon>Lachnospirales</taxon>
        <taxon>Lachnospiraceae</taxon>
        <taxon>Blautia</taxon>
    </lineage>
</organism>
<feature type="transmembrane region" description="Helical" evidence="8">
    <location>
        <begin position="130"/>
        <end position="152"/>
    </location>
</feature>
<dbReference type="RefSeq" id="WP_193735686.1">
    <property type="nucleotide sequence ID" value="NZ_CP063304.1"/>
</dbReference>
<evidence type="ECO:0000256" key="3">
    <source>
        <dbReference type="ARBA" id="ARBA00022448"/>
    </source>
</evidence>
<dbReference type="GO" id="GO:1903785">
    <property type="term" value="P:L-valine transmembrane transport"/>
    <property type="evidence" value="ECO:0007669"/>
    <property type="project" value="TreeGrafter"/>
</dbReference>
<dbReference type="EMBL" id="CP063304">
    <property type="protein sequence ID" value="QOV19366.1"/>
    <property type="molecule type" value="Genomic_DNA"/>
</dbReference>
<dbReference type="KEGG" id="bliq:INP51_15750"/>
<keyword evidence="6 8" id="KW-1133">Transmembrane helix</keyword>
<accession>A0A7M2RG97</accession>
<keyword evidence="4" id="KW-1003">Cell membrane</keyword>
<evidence type="ECO:0000256" key="8">
    <source>
        <dbReference type="SAM" id="Phobius"/>
    </source>
</evidence>
<feature type="transmembrane region" description="Helical" evidence="8">
    <location>
        <begin position="40"/>
        <end position="59"/>
    </location>
</feature>
<dbReference type="AlphaFoldDB" id="A0A7M2RG97"/>
<evidence type="ECO:0000256" key="1">
    <source>
        <dbReference type="ARBA" id="ARBA00004651"/>
    </source>
</evidence>
<proteinExistence type="inferred from homology"/>
<evidence type="ECO:0000256" key="7">
    <source>
        <dbReference type="ARBA" id="ARBA00023136"/>
    </source>
</evidence>
<dbReference type="PANTHER" id="PTHR34979:SF1">
    <property type="entry name" value="INNER MEMBRANE PROTEIN YGAZ"/>
    <property type="match status" value="1"/>
</dbReference>
<comment type="subcellular location">
    <subcellularLocation>
        <location evidence="1">Cell membrane</location>
        <topology evidence="1">Multi-pass membrane protein</topology>
    </subcellularLocation>
</comment>
<feature type="transmembrane region" description="Helical" evidence="8">
    <location>
        <begin position="14"/>
        <end position="33"/>
    </location>
</feature>
<keyword evidence="10" id="KW-1185">Reference proteome</keyword>
<feature type="transmembrane region" description="Helical" evidence="8">
    <location>
        <begin position="188"/>
        <end position="221"/>
    </location>
</feature>
<comment type="similarity">
    <text evidence="2">Belongs to the AzlC family.</text>
</comment>
<protein>
    <submittedName>
        <fullName evidence="9">AzlC family ABC transporter permease</fullName>
    </submittedName>
</protein>
<dbReference type="GO" id="GO:0005886">
    <property type="term" value="C:plasma membrane"/>
    <property type="evidence" value="ECO:0007669"/>
    <property type="project" value="UniProtKB-SubCell"/>
</dbReference>
<reference evidence="9 10" key="1">
    <citation type="submission" date="2020-10" db="EMBL/GenBank/DDBJ databases">
        <title>Blautia liquoris sp.nov., isolated from the mud in a fermentation cellar used for the production of Chinese strong-flavoured liquor.</title>
        <authorList>
            <person name="Lu L."/>
        </authorList>
    </citation>
    <scope>NUCLEOTIDE SEQUENCE [LARGE SCALE GENOMIC DNA]</scope>
    <source>
        <strain evidence="9 10">LZLJ-3</strain>
    </source>
</reference>
<keyword evidence="3" id="KW-0813">Transport</keyword>
<gene>
    <name evidence="9" type="ORF">INP51_15750</name>
</gene>
<keyword evidence="7 8" id="KW-0472">Membrane</keyword>
<dbReference type="Pfam" id="PF03591">
    <property type="entry name" value="AzlC"/>
    <property type="match status" value="1"/>
</dbReference>
<feature type="transmembrane region" description="Helical" evidence="8">
    <location>
        <begin position="65"/>
        <end position="85"/>
    </location>
</feature>
<name>A0A7M2RG97_9FIRM</name>
<dbReference type="PANTHER" id="PTHR34979">
    <property type="entry name" value="INNER MEMBRANE PROTEIN YGAZ"/>
    <property type="match status" value="1"/>
</dbReference>
<keyword evidence="5 8" id="KW-0812">Transmembrane</keyword>
<evidence type="ECO:0000256" key="5">
    <source>
        <dbReference type="ARBA" id="ARBA00022692"/>
    </source>
</evidence>
<evidence type="ECO:0000256" key="6">
    <source>
        <dbReference type="ARBA" id="ARBA00022989"/>
    </source>
</evidence>
<evidence type="ECO:0000313" key="9">
    <source>
        <dbReference type="EMBL" id="QOV19366.1"/>
    </source>
</evidence>
<evidence type="ECO:0000256" key="4">
    <source>
        <dbReference type="ARBA" id="ARBA00022475"/>
    </source>
</evidence>
<evidence type="ECO:0000256" key="2">
    <source>
        <dbReference type="ARBA" id="ARBA00010735"/>
    </source>
</evidence>
<evidence type="ECO:0000313" key="10">
    <source>
        <dbReference type="Proteomes" id="UP000593601"/>
    </source>
</evidence>
<dbReference type="InterPro" id="IPR011606">
    <property type="entry name" value="Brnchd-chn_aa_trnsp_permease"/>
</dbReference>
<sequence length="233" mass="25877">MAVEKHTFKYAFKASIPVMAGYLVLGMGFGILLQDKGYGWWWAALMGISIYAGSMQYVAVDLIAGGASLITAALMTIMVNIRHLFYGITMLNRYKNTGKAKPYLIYSLTDETFSLVCSPDLPQSVESKRYYLYVSALDQFYWVFGSILGGLIGSALSFDTTGVDFAMTALFAIIWLEQWEKSENHIASVTGLAISVICLIIFGADQFLIPSMLIITVVLIAEKHWLEEEVIDD</sequence>